<dbReference type="HOGENOM" id="CLU_2409877_0_0_5"/>
<reference evidence="2 3" key="1">
    <citation type="journal article" date="2014" name="PLoS ONE">
        <title>Genome Information of Methylobacterium oryzae, a Plant-Probiotic Methylotroph in the Phyllosphere.</title>
        <authorList>
            <person name="Kwak M.J."/>
            <person name="Jeong H."/>
            <person name="Madhaiyan M."/>
            <person name="Lee Y."/>
            <person name="Sa T.M."/>
            <person name="Oh T.K."/>
            <person name="Kim J.F."/>
        </authorList>
    </citation>
    <scope>NUCLEOTIDE SEQUENCE [LARGE SCALE GENOMIC DNA]</scope>
    <source>
        <strain evidence="2 3">CBMB20</strain>
    </source>
</reference>
<protein>
    <submittedName>
        <fullName evidence="2">Protein of unassigned function</fullName>
    </submittedName>
</protein>
<keyword evidence="3" id="KW-1185">Reference proteome</keyword>
<proteinExistence type="predicted"/>
<accession>A0A089NMK7</accession>
<evidence type="ECO:0000256" key="1">
    <source>
        <dbReference type="SAM" id="MobiDB-lite"/>
    </source>
</evidence>
<gene>
    <name evidence="2" type="ORF">MOC_1381</name>
</gene>
<feature type="region of interest" description="Disordered" evidence="1">
    <location>
        <begin position="70"/>
        <end position="92"/>
    </location>
</feature>
<feature type="compositionally biased region" description="Low complexity" evidence="1">
    <location>
        <begin position="70"/>
        <end position="80"/>
    </location>
</feature>
<dbReference type="AlphaFoldDB" id="A0A089NMK7"/>
<organism evidence="2 3">
    <name type="scientific">Methylobacterium oryzae CBMB20</name>
    <dbReference type="NCBI Taxonomy" id="693986"/>
    <lineage>
        <taxon>Bacteria</taxon>
        <taxon>Pseudomonadati</taxon>
        <taxon>Pseudomonadota</taxon>
        <taxon>Alphaproteobacteria</taxon>
        <taxon>Hyphomicrobiales</taxon>
        <taxon>Methylobacteriaceae</taxon>
        <taxon>Methylobacterium</taxon>
    </lineage>
</organism>
<dbReference type="KEGG" id="mor:MOC_1381"/>
<evidence type="ECO:0000313" key="2">
    <source>
        <dbReference type="EMBL" id="AIQ89136.1"/>
    </source>
</evidence>
<evidence type="ECO:0000313" key="3">
    <source>
        <dbReference type="Proteomes" id="UP000029492"/>
    </source>
</evidence>
<dbReference type="Proteomes" id="UP000029492">
    <property type="component" value="Chromosome"/>
</dbReference>
<name>A0A089NMK7_9HYPH</name>
<sequence length="92" mass="10133">MYRPRIDQISFAFLTEKFFDAREKICEAVQIILNDASNNFGCHARFRGSFSARLGRPRIGGPLARIRGARPRAAGRANGGSENASKLGMSEC</sequence>
<dbReference type="EMBL" id="CP003811">
    <property type="protein sequence ID" value="AIQ89136.1"/>
    <property type="molecule type" value="Genomic_DNA"/>
</dbReference>